<evidence type="ECO:0000256" key="2">
    <source>
        <dbReference type="ARBA" id="ARBA00004141"/>
    </source>
</evidence>
<dbReference type="EMBL" id="JAGTXO010000003">
    <property type="protein sequence ID" value="KAG8469026.1"/>
    <property type="molecule type" value="Genomic_DNA"/>
</dbReference>
<name>A0A8J6CFE4_DIALT</name>
<evidence type="ECO:0000313" key="14">
    <source>
        <dbReference type="EMBL" id="KAG8469026.1"/>
    </source>
</evidence>
<feature type="region of interest" description="Disordered" evidence="11">
    <location>
        <begin position="1"/>
        <end position="87"/>
    </location>
</feature>
<feature type="compositionally biased region" description="Low complexity" evidence="11">
    <location>
        <begin position="39"/>
        <end position="67"/>
    </location>
</feature>
<dbReference type="GO" id="GO:0140575">
    <property type="term" value="F:transmembrane monodehydroascorbate reductase activity"/>
    <property type="evidence" value="ECO:0007669"/>
    <property type="project" value="InterPro"/>
</dbReference>
<dbReference type="SMART" id="SM00665">
    <property type="entry name" value="B561"/>
    <property type="match status" value="1"/>
</dbReference>
<comment type="cofactor">
    <cofactor evidence="1">
        <name>heme b</name>
        <dbReference type="ChEBI" id="CHEBI:60344"/>
    </cofactor>
</comment>
<evidence type="ECO:0000256" key="11">
    <source>
        <dbReference type="SAM" id="MobiDB-lite"/>
    </source>
</evidence>
<evidence type="ECO:0000256" key="6">
    <source>
        <dbReference type="ARBA" id="ARBA00022723"/>
    </source>
</evidence>
<comment type="subcellular location">
    <subcellularLocation>
        <location evidence="2">Membrane</location>
        <topology evidence="2">Multi-pass membrane protein</topology>
    </subcellularLocation>
</comment>
<sequence length="289" mass="28848">MDSDGDGLSNGAELGDPSCVWTVGATPASTTGITHPGVADSATPSASPAPADDSSDSDSGSSSSSTSADDKSKGTATEASSTSTGSTTAAMVPLVPPWLIVHSVFMGIAWLLLAPVGVGVAVLRARVGDAWFQHHQRAMAATSLLAVAGSLVAISSIQSHGASAHSLIGLVLTGLLVVQAVSGFLRPRAHAGSTGGAAHKVPAPYEGSAGAKTRSVEDAEPRATPSTASAASGAGEPHPHEQHFSAQVLKGDARRAWELLHKNGGKLVLVVGLVNVALGIAITVDRLAL</sequence>
<evidence type="ECO:0000256" key="9">
    <source>
        <dbReference type="ARBA" id="ARBA00023004"/>
    </source>
</evidence>
<comment type="caution">
    <text evidence="14">The sequence shown here is derived from an EMBL/GenBank/DDBJ whole genome shotgun (WGS) entry which is preliminary data.</text>
</comment>
<evidence type="ECO:0000313" key="15">
    <source>
        <dbReference type="Proteomes" id="UP000751190"/>
    </source>
</evidence>
<keyword evidence="4" id="KW-0349">Heme</keyword>
<keyword evidence="3" id="KW-0813">Transport</keyword>
<keyword evidence="6" id="KW-0479">Metal-binding</keyword>
<evidence type="ECO:0000256" key="10">
    <source>
        <dbReference type="ARBA" id="ARBA00023136"/>
    </source>
</evidence>
<feature type="compositionally biased region" description="Low complexity" evidence="11">
    <location>
        <begin position="74"/>
        <end position="87"/>
    </location>
</feature>
<feature type="compositionally biased region" description="Low complexity" evidence="11">
    <location>
        <begin position="222"/>
        <end position="236"/>
    </location>
</feature>
<organism evidence="14 15">
    <name type="scientific">Diacronema lutheri</name>
    <name type="common">Unicellular marine alga</name>
    <name type="synonym">Monochrysis lutheri</name>
    <dbReference type="NCBI Taxonomy" id="2081491"/>
    <lineage>
        <taxon>Eukaryota</taxon>
        <taxon>Haptista</taxon>
        <taxon>Haptophyta</taxon>
        <taxon>Pavlovophyceae</taxon>
        <taxon>Pavlovales</taxon>
        <taxon>Pavlovaceae</taxon>
        <taxon>Diacronema</taxon>
    </lineage>
</organism>
<evidence type="ECO:0000256" key="12">
    <source>
        <dbReference type="SAM" id="Phobius"/>
    </source>
</evidence>
<keyword evidence="7" id="KW-0249">Electron transport</keyword>
<proteinExistence type="predicted"/>
<keyword evidence="15" id="KW-1185">Reference proteome</keyword>
<keyword evidence="9" id="KW-0408">Iron</keyword>
<evidence type="ECO:0000256" key="3">
    <source>
        <dbReference type="ARBA" id="ARBA00022448"/>
    </source>
</evidence>
<feature type="transmembrane region" description="Helical" evidence="12">
    <location>
        <begin position="137"/>
        <end position="157"/>
    </location>
</feature>
<feature type="region of interest" description="Disordered" evidence="11">
    <location>
        <begin position="192"/>
        <end position="245"/>
    </location>
</feature>
<evidence type="ECO:0000256" key="7">
    <source>
        <dbReference type="ARBA" id="ARBA00022982"/>
    </source>
</evidence>
<evidence type="ECO:0000256" key="5">
    <source>
        <dbReference type="ARBA" id="ARBA00022692"/>
    </source>
</evidence>
<dbReference type="InterPro" id="IPR045150">
    <property type="entry name" value="CYB561D1/2"/>
</dbReference>
<dbReference type="InterPro" id="IPR057626">
    <property type="entry name" value="S-S_Temptin"/>
</dbReference>
<dbReference type="Gene3D" id="1.20.120.1770">
    <property type="match status" value="1"/>
</dbReference>
<protein>
    <recommendedName>
        <fullName evidence="13">Cytochrome b561 domain-containing protein</fullName>
    </recommendedName>
</protein>
<feature type="transmembrane region" description="Helical" evidence="12">
    <location>
        <begin position="163"/>
        <end position="185"/>
    </location>
</feature>
<evidence type="ECO:0000256" key="1">
    <source>
        <dbReference type="ARBA" id="ARBA00001970"/>
    </source>
</evidence>
<dbReference type="GO" id="GO:0020037">
    <property type="term" value="F:heme binding"/>
    <property type="evidence" value="ECO:0007669"/>
    <property type="project" value="TreeGrafter"/>
</dbReference>
<dbReference type="GO" id="GO:0016020">
    <property type="term" value="C:membrane"/>
    <property type="evidence" value="ECO:0007669"/>
    <property type="project" value="UniProtKB-SubCell"/>
</dbReference>
<feature type="transmembrane region" description="Helical" evidence="12">
    <location>
        <begin position="264"/>
        <end position="284"/>
    </location>
</feature>
<evidence type="ECO:0000259" key="13">
    <source>
        <dbReference type="SMART" id="SM00665"/>
    </source>
</evidence>
<dbReference type="InterPro" id="IPR006593">
    <property type="entry name" value="Cyt_b561/ferric_Rdtase_TM"/>
</dbReference>
<dbReference type="AlphaFoldDB" id="A0A8J6CFE4"/>
<keyword evidence="5 12" id="KW-0812">Transmembrane</keyword>
<dbReference type="PANTHER" id="PTHR15422:SF24">
    <property type="entry name" value="DOMON RELATED DOMAIN-CONTAINING PROTEIN"/>
    <property type="match status" value="1"/>
</dbReference>
<dbReference type="Proteomes" id="UP000751190">
    <property type="component" value="Unassembled WGS sequence"/>
</dbReference>
<dbReference type="CDD" id="cd08760">
    <property type="entry name" value="Cyt_b561_FRRS1_like"/>
    <property type="match status" value="1"/>
</dbReference>
<evidence type="ECO:0000256" key="4">
    <source>
        <dbReference type="ARBA" id="ARBA00022617"/>
    </source>
</evidence>
<keyword evidence="10 12" id="KW-0472">Membrane</keyword>
<reference evidence="14" key="1">
    <citation type="submission" date="2021-05" db="EMBL/GenBank/DDBJ databases">
        <title>The genome of the haptophyte Pavlova lutheri (Diacronema luteri, Pavlovales) - a model for lipid biosynthesis in eukaryotic algae.</title>
        <authorList>
            <person name="Hulatt C.J."/>
            <person name="Posewitz M.C."/>
        </authorList>
    </citation>
    <scope>NUCLEOTIDE SEQUENCE</scope>
    <source>
        <strain evidence="14">NIVA-4/92</strain>
    </source>
</reference>
<dbReference type="OrthoDB" id="129121at2759"/>
<dbReference type="PANTHER" id="PTHR15422">
    <property type="entry name" value="OS05G0565100 PROTEIN"/>
    <property type="match status" value="1"/>
</dbReference>
<dbReference type="Pfam" id="PF24784">
    <property type="entry name" value="Temptin_C"/>
    <property type="match status" value="1"/>
</dbReference>
<gene>
    <name evidence="14" type="ORF">KFE25_007544</name>
</gene>
<feature type="domain" description="Cytochrome b561" evidence="13">
    <location>
        <begin position="101"/>
        <end position="280"/>
    </location>
</feature>
<keyword evidence="8 12" id="KW-1133">Transmembrane helix</keyword>
<feature type="transmembrane region" description="Helical" evidence="12">
    <location>
        <begin position="99"/>
        <end position="125"/>
    </location>
</feature>
<dbReference type="GO" id="GO:0046872">
    <property type="term" value="F:metal ion binding"/>
    <property type="evidence" value="ECO:0007669"/>
    <property type="project" value="UniProtKB-KW"/>
</dbReference>
<accession>A0A8J6CFE4</accession>
<evidence type="ECO:0000256" key="8">
    <source>
        <dbReference type="ARBA" id="ARBA00022989"/>
    </source>
</evidence>